<protein>
    <submittedName>
        <fullName evidence="2">Uncharacterized protein</fullName>
    </submittedName>
</protein>
<dbReference type="OrthoDB" id="23934at10239"/>
<evidence type="ECO:0000313" key="3">
    <source>
        <dbReference type="EMBL" id="AOV57488.1"/>
    </source>
</evidence>
<keyword evidence="5" id="KW-1185">Reference proteome</keyword>
<dbReference type="KEGG" id="vg:15009526"/>
<dbReference type="Proteomes" id="UP000241265">
    <property type="component" value="Genome"/>
</dbReference>
<evidence type="ECO:0000256" key="1">
    <source>
        <dbReference type="SAM" id="Phobius"/>
    </source>
</evidence>
<dbReference type="InterPro" id="IPR021355">
    <property type="entry name" value="Phage_Syn9_Gp224"/>
</dbReference>
<dbReference type="Proteomes" id="UP000203521">
    <property type="component" value="Segment"/>
</dbReference>
<name>M4QEY5_9CAUD</name>
<dbReference type="EMBL" id="KU686196">
    <property type="protein sequence ID" value="AOV58488.1"/>
    <property type="molecule type" value="Genomic_DNA"/>
</dbReference>
<gene>
    <name evidence="4" type="ORF">C290910_236</name>
    <name evidence="3" type="ORF">N330309_236</name>
    <name evidence="2" type="ORF">SXBG_00108</name>
</gene>
<sequence length="77" mass="8893">MTTAVILTFSSILMVLFMIVGTLIGWTANDFLYAYMNTRSNLPQHPEMYDEDGMVVNEELLSVRFVDEEDPEEDGYY</sequence>
<evidence type="ECO:0000313" key="2">
    <source>
        <dbReference type="EMBL" id="AGH26844.1"/>
    </source>
</evidence>
<proteinExistence type="predicted"/>
<dbReference type="RefSeq" id="YP_007673022.1">
    <property type="nucleotide sequence ID" value="NC_020837.1"/>
</dbReference>
<reference evidence="6 7" key="2">
    <citation type="journal article" date="2016" name="Virology">
        <title>The genomic content and context of auxiliary metabolic genes in marine cyanomyoviruses.</title>
        <authorList>
            <person name="Crummett L.T."/>
            <person name="Puxty R.J."/>
            <person name="Weihe C."/>
            <person name="Marston M.F."/>
            <person name="Martiny J.B."/>
        </authorList>
    </citation>
    <scope>NUCLEOTIDE SEQUENCE [LARGE SCALE GENOMIC DNA]</scope>
    <source>
        <strain evidence="3">0309SB33</strain>
        <strain evidence="4">0910CC29</strain>
    </source>
</reference>
<keyword evidence="1" id="KW-0472">Membrane</keyword>
<evidence type="ECO:0000313" key="6">
    <source>
        <dbReference type="Proteomes" id="UP000241265"/>
    </source>
</evidence>
<dbReference type="GeneID" id="15009526"/>
<reference evidence="2 5" key="1">
    <citation type="submission" date="2010-11" db="EMBL/GenBank/DDBJ databases">
        <title>The Genome Sequence of Synechococcus phage S-CAM1 0208SB26.</title>
        <authorList>
            <consortium name="The Broad Institute Genome Sequencing Platform"/>
            <person name="Henn M.R."/>
            <person name="Martiny J."/>
            <person name="Weihe C."/>
            <person name="Levin J."/>
            <person name="Malboeuf C."/>
            <person name="Casali M."/>
            <person name="Russ C."/>
            <person name="Lennon N."/>
            <person name="Chapman S.B."/>
            <person name="Erlich R."/>
            <person name="Young S.K."/>
            <person name="Yandava C."/>
            <person name="Zeng Q."/>
            <person name="Alvarado L."/>
            <person name="Anderson S."/>
            <person name="Berlin A."/>
            <person name="Chen Z."/>
            <person name="Freedman E."/>
            <person name="Gellesch M."/>
            <person name="Goldberg J."/>
            <person name="Green L."/>
            <person name="Griggs A."/>
            <person name="Gujja S."/>
            <person name="Heilman E.R."/>
            <person name="Heiman D."/>
            <person name="Hollinger A."/>
            <person name="Howarth C."/>
            <person name="Larson L."/>
            <person name="Mehta T."/>
            <person name="Pearson M."/>
            <person name="Roberts A."/>
            <person name="Ryan E."/>
            <person name="Saif S."/>
            <person name="Shea T."/>
            <person name="Shenoy N."/>
            <person name="Sisk P."/>
            <person name="Stolte C."/>
            <person name="Sykes S."/>
            <person name="White J."/>
            <person name="Haas B."/>
            <person name="Nusbaum C."/>
            <person name="Birren B."/>
        </authorList>
    </citation>
    <scope>NUCLEOTIDE SEQUENCE [LARGE SCALE GENOMIC DNA]</scope>
    <source>
        <strain evidence="2 5">S-CAM1</strain>
    </source>
</reference>
<evidence type="ECO:0000313" key="4">
    <source>
        <dbReference type="EMBL" id="AOV58488.1"/>
    </source>
</evidence>
<accession>M4QEY5</accession>
<keyword evidence="1" id="KW-0812">Transmembrane</keyword>
<evidence type="ECO:0000313" key="5">
    <source>
        <dbReference type="Proteomes" id="UP000203521"/>
    </source>
</evidence>
<keyword evidence="1" id="KW-1133">Transmembrane helix</keyword>
<feature type="transmembrane region" description="Helical" evidence="1">
    <location>
        <begin position="6"/>
        <end position="26"/>
    </location>
</feature>
<evidence type="ECO:0000313" key="7">
    <source>
        <dbReference type="Proteomes" id="UP000241610"/>
    </source>
</evidence>
<dbReference type="EMBL" id="KU686192">
    <property type="protein sequence ID" value="AOV57488.1"/>
    <property type="molecule type" value="Genomic_DNA"/>
</dbReference>
<dbReference type="Proteomes" id="UP000241610">
    <property type="component" value="Segment"/>
</dbReference>
<organism evidence="2 5">
    <name type="scientific">Synechococcus phage S-CAM1</name>
    <dbReference type="NCBI Taxonomy" id="754037"/>
    <lineage>
        <taxon>Viruses</taxon>
        <taxon>Duplodnaviria</taxon>
        <taxon>Heunggongvirae</taxon>
        <taxon>Uroviricota</taxon>
        <taxon>Caudoviricetes</taxon>
        <taxon>Pantevenvirales</taxon>
        <taxon>Kyanoviridae</taxon>
        <taxon>Anaposvirus</taxon>
        <taxon>Anaposvirus socalone</taxon>
    </lineage>
</organism>
<dbReference type="Pfam" id="PF11189">
    <property type="entry name" value="DUF2973"/>
    <property type="match status" value="1"/>
</dbReference>
<dbReference type="EMBL" id="HQ634177">
    <property type="protein sequence ID" value="AGH26844.1"/>
    <property type="molecule type" value="Genomic_DNA"/>
</dbReference>